<reference evidence="1 2" key="1">
    <citation type="submission" date="2020-05" db="EMBL/GenBank/DDBJ databases">
        <title>Complete genome sequencing of Campylobacter and Arcobacter type strains.</title>
        <authorList>
            <person name="Miller W.G."/>
            <person name="Yee E."/>
        </authorList>
    </citation>
    <scope>NUCLEOTIDE SEQUENCE [LARGE SCALE GENOMIC DNA]</scope>
    <source>
        <strain evidence="1 2">LMG 21996</strain>
    </source>
</reference>
<evidence type="ECO:0000313" key="1">
    <source>
        <dbReference type="EMBL" id="QKJ28045.1"/>
    </source>
</evidence>
<dbReference type="EMBL" id="CP054051">
    <property type="protein sequence ID" value="QKJ28045.1"/>
    <property type="molecule type" value="Genomic_DNA"/>
</dbReference>
<dbReference type="RefSeq" id="WP_024774477.1">
    <property type="nucleotide sequence ID" value="NZ_CP054051.1"/>
</dbReference>
<dbReference type="GO" id="GO:0003677">
    <property type="term" value="F:DNA binding"/>
    <property type="evidence" value="ECO:0007669"/>
    <property type="project" value="InterPro"/>
</dbReference>
<gene>
    <name evidence="1" type="ORF">ACBT_2162</name>
</gene>
<accession>A0A7L5JSA1</accession>
<dbReference type="Proteomes" id="UP000509513">
    <property type="component" value="Chromosome"/>
</dbReference>
<proteinExistence type="predicted"/>
<dbReference type="KEGG" id="acib:ACBT_2162"/>
<name>A0A7L5JSA1_9BACT</name>
<organism evidence="1 2">
    <name type="scientific">Aliarcobacter cibarius</name>
    <dbReference type="NCBI Taxonomy" id="255507"/>
    <lineage>
        <taxon>Bacteria</taxon>
        <taxon>Pseudomonadati</taxon>
        <taxon>Campylobacterota</taxon>
        <taxon>Epsilonproteobacteria</taxon>
        <taxon>Campylobacterales</taxon>
        <taxon>Arcobacteraceae</taxon>
        <taxon>Aliarcobacter</taxon>
    </lineage>
</organism>
<evidence type="ECO:0000313" key="2">
    <source>
        <dbReference type="Proteomes" id="UP000509513"/>
    </source>
</evidence>
<sequence length="154" mass="18100">MIDIEIILQNLLDYYDLDTLSQLADKLDVTQPTISKWKSRGSITPIKKKCKDLGIYDDIFKEKKKTHCFGFDTSLMDIKLNLRAECQKYGIQITTLKNKRLLYLLEHIALEAEVNKQTQDLEKDLIDLFFKYYPLLNKDLFPIKDVLDSFEKES</sequence>
<dbReference type="AlphaFoldDB" id="A0A7L5JSA1"/>
<dbReference type="InterPro" id="IPR010982">
    <property type="entry name" value="Lambda_DNA-bd_dom_sf"/>
</dbReference>
<dbReference type="Gene3D" id="1.10.260.40">
    <property type="entry name" value="lambda repressor-like DNA-binding domains"/>
    <property type="match status" value="1"/>
</dbReference>
<protein>
    <submittedName>
        <fullName evidence="1">Uncharacterized protein</fullName>
    </submittedName>
</protein>